<proteinExistence type="predicted"/>
<protein>
    <submittedName>
        <fullName evidence="1">Uncharacterized protein</fullName>
    </submittedName>
</protein>
<sequence>MNWSRHHSFHRARNLLGFSNVCGCESGAEIILWFFMDLWETGVHERFGIGRLPLCRCLKKNHFCSIGRSLGGSSFRINPSKATSVRTSFSNPEQNETLEGRLCLTSISGL</sequence>
<dbReference type="Proteomes" id="UP001162501">
    <property type="component" value="Chromosome 4"/>
</dbReference>
<reference evidence="1" key="1">
    <citation type="submission" date="2023-05" db="EMBL/GenBank/DDBJ databases">
        <authorList>
            <consortium name="ELIXIR-Norway"/>
        </authorList>
    </citation>
    <scope>NUCLEOTIDE SEQUENCE</scope>
</reference>
<reference evidence="1" key="2">
    <citation type="submission" date="2025-03" db="EMBL/GenBank/DDBJ databases">
        <authorList>
            <consortium name="ELIXIR-Norway"/>
            <consortium name="Elixir Norway"/>
        </authorList>
    </citation>
    <scope>NUCLEOTIDE SEQUENCE</scope>
</reference>
<accession>A0AC59ZXB1</accession>
<evidence type="ECO:0000313" key="1">
    <source>
        <dbReference type="EMBL" id="CAN0513441.1"/>
    </source>
</evidence>
<organism evidence="1 2">
    <name type="scientific">Rangifer tarandus platyrhynchus</name>
    <name type="common">Svalbard reindeer</name>
    <dbReference type="NCBI Taxonomy" id="3082113"/>
    <lineage>
        <taxon>Eukaryota</taxon>
        <taxon>Metazoa</taxon>
        <taxon>Chordata</taxon>
        <taxon>Craniata</taxon>
        <taxon>Vertebrata</taxon>
        <taxon>Euteleostomi</taxon>
        <taxon>Mammalia</taxon>
        <taxon>Eutheria</taxon>
        <taxon>Laurasiatheria</taxon>
        <taxon>Artiodactyla</taxon>
        <taxon>Ruminantia</taxon>
        <taxon>Pecora</taxon>
        <taxon>Cervidae</taxon>
        <taxon>Odocoileinae</taxon>
        <taxon>Rangifer</taxon>
    </lineage>
</organism>
<gene>
    <name evidence="1" type="ORF">MRATA1EN22A_LOCUS23257</name>
</gene>
<evidence type="ECO:0000313" key="2">
    <source>
        <dbReference type="Proteomes" id="UP001162501"/>
    </source>
</evidence>
<name>A0AC59ZXB1_RANTA</name>
<dbReference type="EMBL" id="OX596088">
    <property type="protein sequence ID" value="CAN0513441.1"/>
    <property type="molecule type" value="Genomic_DNA"/>
</dbReference>